<keyword evidence="7" id="KW-1185">Reference proteome</keyword>
<dbReference type="RefSeq" id="WP_163743110.1">
    <property type="nucleotide sequence ID" value="NZ_JAAGOA010000022.1"/>
</dbReference>
<dbReference type="Gene3D" id="3.40.190.10">
    <property type="entry name" value="Periplasmic binding protein-like II"/>
    <property type="match status" value="2"/>
</dbReference>
<evidence type="ECO:0000256" key="4">
    <source>
        <dbReference type="ARBA" id="ARBA00023163"/>
    </source>
</evidence>
<keyword evidence="3" id="KW-0238">DNA-binding</keyword>
<dbReference type="AlphaFoldDB" id="A0A6L9SG76"/>
<keyword evidence="2" id="KW-0805">Transcription regulation</keyword>
<evidence type="ECO:0000256" key="1">
    <source>
        <dbReference type="ARBA" id="ARBA00009437"/>
    </source>
</evidence>
<dbReference type="FunFam" id="1.10.10.10:FF:000001">
    <property type="entry name" value="LysR family transcriptional regulator"/>
    <property type="match status" value="1"/>
</dbReference>
<dbReference type="PANTHER" id="PTHR30346">
    <property type="entry name" value="TRANSCRIPTIONAL DUAL REGULATOR HCAR-RELATED"/>
    <property type="match status" value="1"/>
</dbReference>
<dbReference type="EMBL" id="JAAGOA010000022">
    <property type="protein sequence ID" value="NEE03441.1"/>
    <property type="molecule type" value="Genomic_DNA"/>
</dbReference>
<proteinExistence type="inferred from homology"/>
<keyword evidence="4" id="KW-0804">Transcription</keyword>
<dbReference type="SUPFAM" id="SSF46785">
    <property type="entry name" value="Winged helix' DNA-binding domain"/>
    <property type="match status" value="1"/>
</dbReference>
<dbReference type="Pfam" id="PF00126">
    <property type="entry name" value="HTH_1"/>
    <property type="match status" value="1"/>
</dbReference>
<dbReference type="GO" id="GO:0003700">
    <property type="term" value="F:DNA-binding transcription factor activity"/>
    <property type="evidence" value="ECO:0007669"/>
    <property type="project" value="InterPro"/>
</dbReference>
<evidence type="ECO:0000313" key="7">
    <source>
        <dbReference type="Proteomes" id="UP000475214"/>
    </source>
</evidence>
<protein>
    <submittedName>
        <fullName evidence="6">LysR family transcriptional regulator</fullName>
    </submittedName>
</protein>
<evidence type="ECO:0000313" key="6">
    <source>
        <dbReference type="EMBL" id="NEE03441.1"/>
    </source>
</evidence>
<dbReference type="InterPro" id="IPR005119">
    <property type="entry name" value="LysR_subst-bd"/>
</dbReference>
<evidence type="ECO:0000256" key="2">
    <source>
        <dbReference type="ARBA" id="ARBA00023015"/>
    </source>
</evidence>
<name>A0A6L9SG76_9ACTN</name>
<gene>
    <name evidence="6" type="ORF">G1H10_25060</name>
</gene>
<dbReference type="Proteomes" id="UP000475214">
    <property type="component" value="Unassembled WGS sequence"/>
</dbReference>
<evidence type="ECO:0000256" key="3">
    <source>
        <dbReference type="ARBA" id="ARBA00023125"/>
    </source>
</evidence>
<dbReference type="PRINTS" id="PR00039">
    <property type="entry name" value="HTHLYSR"/>
</dbReference>
<dbReference type="CDD" id="cd08423">
    <property type="entry name" value="PBP2_LTTR_like_6"/>
    <property type="match status" value="1"/>
</dbReference>
<dbReference type="InterPro" id="IPR036388">
    <property type="entry name" value="WH-like_DNA-bd_sf"/>
</dbReference>
<reference evidence="6 7" key="1">
    <citation type="submission" date="2020-02" db="EMBL/GenBank/DDBJ databases">
        <authorList>
            <person name="Li X.-J."/>
            <person name="Han X.-M."/>
        </authorList>
    </citation>
    <scope>NUCLEOTIDE SEQUENCE [LARGE SCALE GENOMIC DNA]</scope>
    <source>
        <strain evidence="6 7">CCTCC AB 2017055</strain>
    </source>
</reference>
<dbReference type="Gene3D" id="1.10.10.10">
    <property type="entry name" value="Winged helix-like DNA-binding domain superfamily/Winged helix DNA-binding domain"/>
    <property type="match status" value="1"/>
</dbReference>
<dbReference type="InterPro" id="IPR000847">
    <property type="entry name" value="LysR_HTH_N"/>
</dbReference>
<comment type="caution">
    <text evidence="6">The sequence shown here is derived from an EMBL/GenBank/DDBJ whole genome shotgun (WGS) entry which is preliminary data.</text>
</comment>
<dbReference type="SUPFAM" id="SSF53850">
    <property type="entry name" value="Periplasmic binding protein-like II"/>
    <property type="match status" value="1"/>
</dbReference>
<dbReference type="PROSITE" id="PS50931">
    <property type="entry name" value="HTH_LYSR"/>
    <property type="match status" value="1"/>
</dbReference>
<feature type="domain" description="HTH lysR-type" evidence="5">
    <location>
        <begin position="2"/>
        <end position="59"/>
    </location>
</feature>
<dbReference type="GO" id="GO:0032993">
    <property type="term" value="C:protein-DNA complex"/>
    <property type="evidence" value="ECO:0007669"/>
    <property type="project" value="TreeGrafter"/>
</dbReference>
<organism evidence="6 7">
    <name type="scientific">Phytoactinopolyspora halotolerans</name>
    <dbReference type="NCBI Taxonomy" id="1981512"/>
    <lineage>
        <taxon>Bacteria</taxon>
        <taxon>Bacillati</taxon>
        <taxon>Actinomycetota</taxon>
        <taxon>Actinomycetes</taxon>
        <taxon>Jiangellales</taxon>
        <taxon>Jiangellaceae</taxon>
        <taxon>Phytoactinopolyspora</taxon>
    </lineage>
</organism>
<comment type="similarity">
    <text evidence="1">Belongs to the LysR transcriptional regulatory family.</text>
</comment>
<dbReference type="PANTHER" id="PTHR30346:SF29">
    <property type="entry name" value="LYSR SUBSTRATE-BINDING"/>
    <property type="match status" value="1"/>
</dbReference>
<sequence length="303" mass="33197">MIEIRHLQLLQQVAETGSLSAAARELGVSQPAASQQMRALERAVQTPILLREPGNTRLTEAGEILLRHAQDILARLSLAQKEIAAITELESGTVRLASFPSSSATILPRALSAVTREHPNLHFTLVEAEPPESLDLLRKGSCEIVIGYTYKRPAEPEPEGLLQVPLCEDPLYLALPRQHRLVEDAENISLRKLKRERWIAGCPRCRRQLLDTCHEAGFEPEIAFSTDDYVAVHRLVSEGFGVALLSSLMLSSVGLSTLELRTVAPTPVRSISAYTTAALATVPAVKTTLEALATTSRELRDSF</sequence>
<evidence type="ECO:0000259" key="5">
    <source>
        <dbReference type="PROSITE" id="PS50931"/>
    </source>
</evidence>
<dbReference type="GO" id="GO:0003677">
    <property type="term" value="F:DNA binding"/>
    <property type="evidence" value="ECO:0007669"/>
    <property type="project" value="UniProtKB-KW"/>
</dbReference>
<dbReference type="Pfam" id="PF03466">
    <property type="entry name" value="LysR_substrate"/>
    <property type="match status" value="1"/>
</dbReference>
<accession>A0A6L9SG76</accession>
<dbReference type="InterPro" id="IPR036390">
    <property type="entry name" value="WH_DNA-bd_sf"/>
</dbReference>